<dbReference type="Pfam" id="PF13466">
    <property type="entry name" value="STAS_2"/>
    <property type="match status" value="1"/>
</dbReference>
<dbReference type="Gene3D" id="3.30.750.24">
    <property type="entry name" value="STAS domain"/>
    <property type="match status" value="1"/>
</dbReference>
<dbReference type="PANTHER" id="PTHR30188:SF3">
    <property type="entry name" value="ABC TRANSPORTER PERMEASE"/>
    <property type="match status" value="1"/>
</dbReference>
<evidence type="ECO:0000259" key="2">
    <source>
        <dbReference type="PROSITE" id="PS50801"/>
    </source>
</evidence>
<dbReference type="AlphaFoldDB" id="A0A1L3GK26"/>
<reference evidence="3 4" key="1">
    <citation type="journal article" date="2017" name="Genome Announc.">
        <title>Complete Genome Sequences of Two Acetylene-Fermenting Pelobacter acetylenicus Strains.</title>
        <authorList>
            <person name="Sutton J.M."/>
            <person name="Baesman S.M."/>
            <person name="Fierst J.L."/>
            <person name="Poret-Peterson A.T."/>
            <person name="Oremland R.S."/>
            <person name="Dunlap D.S."/>
            <person name="Akob D.M."/>
        </authorList>
    </citation>
    <scope>NUCLEOTIDE SEQUENCE [LARGE SCALE GENOMIC DNA]</scope>
    <source>
        <strain evidence="3 4">DSM 3247</strain>
    </source>
</reference>
<proteinExistence type="predicted"/>
<dbReference type="PANTHER" id="PTHR30188">
    <property type="entry name" value="ABC TRANSPORTER PERMEASE PROTEIN-RELATED"/>
    <property type="match status" value="1"/>
</dbReference>
<keyword evidence="1" id="KW-0812">Transmembrane</keyword>
<dbReference type="Pfam" id="PF02405">
    <property type="entry name" value="MlaE"/>
    <property type="match status" value="1"/>
</dbReference>
<feature type="transmembrane region" description="Helical" evidence="1">
    <location>
        <begin position="230"/>
        <end position="257"/>
    </location>
</feature>
<gene>
    <name evidence="3" type="ORF">A7E75_08300</name>
</gene>
<dbReference type="InterPro" id="IPR058548">
    <property type="entry name" value="MlaB-like_STAS"/>
</dbReference>
<evidence type="ECO:0000313" key="4">
    <source>
        <dbReference type="Proteomes" id="UP000182264"/>
    </source>
</evidence>
<name>A0A1L3GK26_SYNAC</name>
<dbReference type="InterPro" id="IPR036513">
    <property type="entry name" value="STAS_dom_sf"/>
</dbReference>
<dbReference type="STRING" id="29542.A6070_02265"/>
<organism evidence="3 4">
    <name type="scientific">Syntrophotalea acetylenica</name>
    <name type="common">Pelobacter acetylenicus</name>
    <dbReference type="NCBI Taxonomy" id="29542"/>
    <lineage>
        <taxon>Bacteria</taxon>
        <taxon>Pseudomonadati</taxon>
        <taxon>Thermodesulfobacteriota</taxon>
        <taxon>Desulfuromonadia</taxon>
        <taxon>Desulfuromonadales</taxon>
        <taxon>Syntrophotaleaceae</taxon>
        <taxon>Syntrophotalea</taxon>
    </lineage>
</organism>
<feature type="transmembrane region" description="Helical" evidence="1">
    <location>
        <begin position="263"/>
        <end position="284"/>
    </location>
</feature>
<keyword evidence="1" id="KW-0472">Membrane</keyword>
<dbReference type="InterPro" id="IPR002645">
    <property type="entry name" value="STAS_dom"/>
</dbReference>
<dbReference type="InterPro" id="IPR030802">
    <property type="entry name" value="Permease_MalE"/>
</dbReference>
<sequence>MALSFGSRLDAETVSLLWDPLDEILERTSPRILRIEASRLEHCDGAGFGLLMELARRQIRRDAQYELTGLKEKFAGLWTLYRPEDFTRLRASRPQPCCLPEEAGRLAYQAWEGIRDMVRFTGELAVALFRAARQPRTIRWSEVWLTMEKAGVNALFIVGLISFLIGLIMAFQATIPMRQFGVEIYVANLTALSMLRELGPLMTALLLAGRSGSAFAAELGTMKINEEIDALTTMGLAPIPFLVVTRVLATIIVLPLLTLFANFMGLVGGAVVLLSLGYPLVSYINQIQSAANLGDLVGGLAKTIVFALIVAGVGCLYGLKTRSGASAVGDAATRAVVSGIILIVITDGLFAVAYYYLGI</sequence>
<feature type="transmembrane region" description="Helical" evidence="1">
    <location>
        <begin position="154"/>
        <end position="173"/>
    </location>
</feature>
<dbReference type="PROSITE" id="PS50801">
    <property type="entry name" value="STAS"/>
    <property type="match status" value="1"/>
</dbReference>
<feature type="transmembrane region" description="Helical" evidence="1">
    <location>
        <begin position="331"/>
        <end position="357"/>
    </location>
</feature>
<dbReference type="EMBL" id="CP015518">
    <property type="protein sequence ID" value="APG26274.1"/>
    <property type="molecule type" value="Genomic_DNA"/>
</dbReference>
<accession>A0A1L3GK26</accession>
<evidence type="ECO:0000256" key="1">
    <source>
        <dbReference type="SAM" id="Phobius"/>
    </source>
</evidence>
<dbReference type="GO" id="GO:0005548">
    <property type="term" value="F:phospholipid transporter activity"/>
    <property type="evidence" value="ECO:0007669"/>
    <property type="project" value="TreeGrafter"/>
</dbReference>
<keyword evidence="4" id="KW-1185">Reference proteome</keyword>
<dbReference type="GO" id="GO:0043190">
    <property type="term" value="C:ATP-binding cassette (ABC) transporter complex"/>
    <property type="evidence" value="ECO:0007669"/>
    <property type="project" value="InterPro"/>
</dbReference>
<dbReference type="KEGG" id="pace:A6070_02265"/>
<protein>
    <submittedName>
        <fullName evidence="3">ABC transporter permease</fullName>
    </submittedName>
</protein>
<keyword evidence="1" id="KW-1133">Transmembrane helix</keyword>
<feature type="domain" description="STAS" evidence="2">
    <location>
        <begin position="1"/>
        <end position="73"/>
    </location>
</feature>
<feature type="transmembrane region" description="Helical" evidence="1">
    <location>
        <begin position="296"/>
        <end position="319"/>
    </location>
</feature>
<dbReference type="Proteomes" id="UP000182264">
    <property type="component" value="Chromosome"/>
</dbReference>
<dbReference type="SUPFAM" id="SSF52091">
    <property type="entry name" value="SpoIIaa-like"/>
    <property type="match status" value="1"/>
</dbReference>
<evidence type="ECO:0000313" key="3">
    <source>
        <dbReference type="EMBL" id="APG26274.1"/>
    </source>
</evidence>